<evidence type="ECO:0000256" key="9">
    <source>
        <dbReference type="ARBA" id="ARBA00022884"/>
    </source>
</evidence>
<sequence length="906" mass="104280">MRTDHNYKVKLFEEKGFVRKKCEKCGQYFWTLDENRKTCGDSPCDMYSFIGNPITNKKYSYTEMVRTFLKFFEKHGHTPVKRYPVTARRWRDDILLTIASIAVFQPWVTKGIVDPVANPLVIAQPCIRLNDIDNVGRTGRHLTSFTMGGHHAFNKEDKEIYWTDRTVELCFNFMKELGIPEESLTFVESWWEGGGNAGPCYEVISHGVELATLVFMKYEKVGNTYKEMPLKIVDTGYGIERYLWVSHGTPTVYDALFGNIIEKLKESAKNIPGESLDMEEILKESATLAGLMNIEDIGDLKVLRKEVAKRLNMDVEKLDRILTPMEYIYAIGDHTRCLAFMLGDGIVPSNVKDGYLARLILRKTLRYMDRVGITLSLGEIVDLHLKELKELYPELLEMRDYIMDVIEVEEERYRETVSRGRGIVERLLKSKKKISTEDLIELYDSKGIPPEVVVDVVKEIEKDVKVDIPDNFYTLVAKRHERKRSEEKEKKKRDLPPVDEDIEKTQLLFYKYPKMSEFEGKILKIVGNYVILDKTLFYPEGGGQKCDTGTLGDRKVLDVQKKDGIVYHKLSSVEGLKEGDVVKGVIDWERRINLMRNHTATHIINAASQMVLGKHVWQTGSDVDLEKGRLDITHYKRISREELKKIEELANKIVLENIPVRSTFMDRNEAEQKYGFRIYQGGVVPGNTLRIVEIENVDVEACGGTHCESTLEVGYIKILRSERVQDGVERLVYTSGINTVREVSIMEDILLKSSEILGIPVEKLPKTVERFFKEWKKQKKIIEELEEKIGEYKRYMLMNKFKKMGRYQVLIEEVEGTPKELMTTADNLVGKNSIVILLNRDGYILCKCGKDVDIDMVDLLRVVGKGGGRKNLAQGKYLGDIEEVKKKLEREIEKMIGGLRDLAQRM</sequence>
<name>A0A401HPV1_9EURY</name>
<evidence type="ECO:0000256" key="7">
    <source>
        <dbReference type="ARBA" id="ARBA00022833"/>
    </source>
</evidence>
<evidence type="ECO:0000256" key="6">
    <source>
        <dbReference type="ARBA" id="ARBA00022741"/>
    </source>
</evidence>
<dbReference type="RefSeq" id="WP_131006954.1">
    <property type="nucleotide sequence ID" value="NZ_BFAX01000002.1"/>
</dbReference>
<dbReference type="InterPro" id="IPR050058">
    <property type="entry name" value="Ala-tRNA_ligase"/>
</dbReference>
<evidence type="ECO:0000259" key="13">
    <source>
        <dbReference type="PROSITE" id="PS50860"/>
    </source>
</evidence>
<dbReference type="Gene3D" id="3.10.310.40">
    <property type="match status" value="1"/>
</dbReference>
<dbReference type="GO" id="GO:0006419">
    <property type="term" value="P:alanyl-tRNA aminoacylation"/>
    <property type="evidence" value="ECO:0007669"/>
    <property type="project" value="UniProtKB-UniRule"/>
</dbReference>
<dbReference type="InterPro" id="IPR009000">
    <property type="entry name" value="Transl_B-barrel_sf"/>
</dbReference>
<keyword evidence="4 12" id="KW-0436">Ligase</keyword>
<evidence type="ECO:0000256" key="11">
    <source>
        <dbReference type="ARBA" id="ARBA00023146"/>
    </source>
</evidence>
<dbReference type="InterPro" id="IPR002318">
    <property type="entry name" value="Ala-tRNA-lgiase_IIc"/>
</dbReference>
<evidence type="ECO:0000256" key="8">
    <source>
        <dbReference type="ARBA" id="ARBA00022840"/>
    </source>
</evidence>
<dbReference type="InterPro" id="IPR045864">
    <property type="entry name" value="aa-tRNA-synth_II/BPL/LPL"/>
</dbReference>
<evidence type="ECO:0000256" key="5">
    <source>
        <dbReference type="ARBA" id="ARBA00022723"/>
    </source>
</evidence>
<dbReference type="CDD" id="cd00673">
    <property type="entry name" value="AlaRS_core"/>
    <property type="match status" value="1"/>
</dbReference>
<evidence type="ECO:0000256" key="10">
    <source>
        <dbReference type="ARBA" id="ARBA00022917"/>
    </source>
</evidence>
<dbReference type="InterPro" id="IPR018164">
    <property type="entry name" value="Ala-tRNA-synth_IIc_N"/>
</dbReference>
<comment type="catalytic activity">
    <reaction evidence="12">
        <text>tRNA(Ala) + L-alanine + ATP = L-alanyl-tRNA(Ala) + AMP + diphosphate</text>
        <dbReference type="Rhea" id="RHEA:12540"/>
        <dbReference type="Rhea" id="RHEA-COMP:9657"/>
        <dbReference type="Rhea" id="RHEA-COMP:9923"/>
        <dbReference type="ChEBI" id="CHEBI:30616"/>
        <dbReference type="ChEBI" id="CHEBI:33019"/>
        <dbReference type="ChEBI" id="CHEBI:57972"/>
        <dbReference type="ChEBI" id="CHEBI:78442"/>
        <dbReference type="ChEBI" id="CHEBI:78497"/>
        <dbReference type="ChEBI" id="CHEBI:456215"/>
        <dbReference type="EC" id="6.1.1.7"/>
    </reaction>
</comment>
<dbReference type="InterPro" id="IPR022429">
    <property type="entry name" value="Ala-tRNA_lgiase_arc"/>
</dbReference>
<keyword evidence="9 12" id="KW-0694">RNA-binding</keyword>
<dbReference type="GO" id="GO:0000049">
    <property type="term" value="F:tRNA binding"/>
    <property type="evidence" value="ECO:0007669"/>
    <property type="project" value="UniProtKB-KW"/>
</dbReference>
<feature type="binding site" evidence="12">
    <location>
        <position position="706"/>
    </location>
    <ligand>
        <name>Zn(2+)</name>
        <dbReference type="ChEBI" id="CHEBI:29105"/>
    </ligand>
</feature>
<dbReference type="AlphaFoldDB" id="A0A401HPV1"/>
<feature type="binding site" evidence="12">
    <location>
        <position position="598"/>
    </location>
    <ligand>
        <name>Zn(2+)</name>
        <dbReference type="ChEBI" id="CHEBI:29105"/>
    </ligand>
</feature>
<keyword evidence="7 12" id="KW-0862">Zinc</keyword>
<gene>
    <name evidence="12" type="primary">alaS</name>
    <name evidence="14" type="ORF">MHHB_P0396</name>
</gene>
<evidence type="ECO:0000313" key="15">
    <source>
        <dbReference type="Proteomes" id="UP000290527"/>
    </source>
</evidence>
<dbReference type="Proteomes" id="UP000290527">
    <property type="component" value="Unassembled WGS sequence"/>
</dbReference>
<dbReference type="SMART" id="SM00863">
    <property type="entry name" value="tRNA_SAD"/>
    <property type="match status" value="1"/>
</dbReference>
<dbReference type="NCBIfam" id="TIGR03683">
    <property type="entry name" value="A-tRNA_syn_arch"/>
    <property type="match status" value="1"/>
</dbReference>
<feature type="binding site" evidence="12">
    <location>
        <position position="602"/>
    </location>
    <ligand>
        <name>Zn(2+)</name>
        <dbReference type="ChEBI" id="CHEBI:29105"/>
    </ligand>
</feature>
<comment type="domain">
    <text evidence="12">Consists of three domains; the N-terminal catalytic domain, the editing domain and the C-terminal C-Ala domain. The editing domain removes incorrectly charged amino acids, while the C-Ala domain, along with tRNA(Ala), serves as a bridge to cooperatively bring together the editing and aminoacylation centers thus stimulating deacylation of misacylated tRNAs.</text>
</comment>
<keyword evidence="8 12" id="KW-0067">ATP-binding</keyword>
<dbReference type="EC" id="6.1.1.7" evidence="12"/>
<dbReference type="PROSITE" id="PS50860">
    <property type="entry name" value="AA_TRNA_LIGASE_II_ALA"/>
    <property type="match status" value="1"/>
</dbReference>
<dbReference type="Gene3D" id="3.30.54.20">
    <property type="match status" value="1"/>
</dbReference>
<keyword evidence="10 12" id="KW-0648">Protein biosynthesis</keyword>
<dbReference type="SUPFAM" id="SSF101353">
    <property type="entry name" value="Putative anticodon-binding domain of alanyl-tRNA synthetase (AlaRS)"/>
    <property type="match status" value="1"/>
</dbReference>
<dbReference type="FunFam" id="3.30.980.10:FF:000004">
    <property type="entry name" value="Alanine--tRNA ligase, cytoplasmic"/>
    <property type="match status" value="1"/>
</dbReference>
<keyword evidence="5 12" id="KW-0479">Metal-binding</keyword>
<dbReference type="NCBIfam" id="TIGR00344">
    <property type="entry name" value="alaS"/>
    <property type="match status" value="1"/>
</dbReference>
<proteinExistence type="inferred from homology"/>
<dbReference type="PANTHER" id="PTHR11777">
    <property type="entry name" value="ALANYL-TRNA SYNTHETASE"/>
    <property type="match status" value="1"/>
</dbReference>
<dbReference type="SUPFAM" id="SSF55681">
    <property type="entry name" value="Class II aaRS and biotin synthetases"/>
    <property type="match status" value="1"/>
</dbReference>
<dbReference type="PANTHER" id="PTHR11777:SF9">
    <property type="entry name" value="ALANINE--TRNA LIGASE, CYTOPLASMIC"/>
    <property type="match status" value="1"/>
</dbReference>
<feature type="binding site" evidence="12">
    <location>
        <position position="702"/>
    </location>
    <ligand>
        <name>Zn(2+)</name>
        <dbReference type="ChEBI" id="CHEBI:29105"/>
    </ligand>
</feature>
<evidence type="ECO:0000256" key="12">
    <source>
        <dbReference type="HAMAP-Rule" id="MF_00036"/>
    </source>
</evidence>
<dbReference type="InterPro" id="IPR018162">
    <property type="entry name" value="Ala-tRNA-ligase_IIc_anticod-bd"/>
</dbReference>
<dbReference type="GO" id="GO:0004813">
    <property type="term" value="F:alanine-tRNA ligase activity"/>
    <property type="evidence" value="ECO:0007669"/>
    <property type="project" value="UniProtKB-UniRule"/>
</dbReference>
<evidence type="ECO:0000256" key="3">
    <source>
        <dbReference type="ARBA" id="ARBA00022555"/>
    </source>
</evidence>
<dbReference type="EMBL" id="BFAX01000002">
    <property type="protein sequence ID" value="GBF36171.1"/>
    <property type="molecule type" value="Genomic_DNA"/>
</dbReference>
<accession>A0A401HPV1</accession>
<comment type="similarity">
    <text evidence="1 12">Belongs to the class-II aminoacyl-tRNA synthetase family.</text>
</comment>
<dbReference type="GO" id="GO:0005524">
    <property type="term" value="F:ATP binding"/>
    <property type="evidence" value="ECO:0007669"/>
    <property type="project" value="UniProtKB-UniRule"/>
</dbReference>
<dbReference type="Gene3D" id="3.30.980.10">
    <property type="entry name" value="Threonyl-trna Synthetase, Chain A, domain 2"/>
    <property type="match status" value="1"/>
</dbReference>
<dbReference type="GO" id="GO:0008270">
    <property type="term" value="F:zinc ion binding"/>
    <property type="evidence" value="ECO:0007669"/>
    <property type="project" value="UniProtKB-UniRule"/>
</dbReference>
<dbReference type="OrthoDB" id="7506at2157"/>
<dbReference type="GO" id="GO:0005737">
    <property type="term" value="C:cytoplasm"/>
    <property type="evidence" value="ECO:0007669"/>
    <property type="project" value="UniProtKB-SubCell"/>
</dbReference>
<dbReference type="Gene3D" id="6.10.250.550">
    <property type="match status" value="1"/>
</dbReference>
<dbReference type="InterPro" id="IPR012947">
    <property type="entry name" value="tRNA_SAD"/>
</dbReference>
<comment type="function">
    <text evidence="12">Catalyzes the attachment of alanine to tRNA(Ala) in a two-step reaction: alanine is first activated by ATP to form Ala-AMP and then transferred to the acceptor end of tRNA(Ala). Also edits incorrectly charged Ser-tRNA(Ala) and Gly-tRNA(Ala) via its editing domain.</text>
</comment>
<dbReference type="InterPro" id="IPR018165">
    <property type="entry name" value="Ala-tRNA-synth_IIc_core"/>
</dbReference>
<dbReference type="InterPro" id="IPR018163">
    <property type="entry name" value="Thr/Ala-tRNA-synth_IIc_edit"/>
</dbReference>
<comment type="subcellular location">
    <subcellularLocation>
        <location evidence="12">Cytoplasm</location>
    </subcellularLocation>
</comment>
<comment type="caution">
    <text evidence="14">The sequence shown here is derived from an EMBL/GenBank/DDBJ whole genome shotgun (WGS) entry which is preliminary data.</text>
</comment>
<organism evidence="14 15">
    <name type="scientific">Methanofervidicoccus abyssi</name>
    <dbReference type="NCBI Taxonomy" id="2082189"/>
    <lineage>
        <taxon>Archaea</taxon>
        <taxon>Methanobacteriati</taxon>
        <taxon>Methanobacteriota</taxon>
        <taxon>Methanomada group</taxon>
        <taxon>Methanococci</taxon>
        <taxon>Methanococcales</taxon>
        <taxon>Methanofervidicoccus</taxon>
    </lineage>
</organism>
<dbReference type="FunFam" id="3.30.930.10:FF:000056">
    <property type="entry name" value="Alanine--tRNA ligase"/>
    <property type="match status" value="1"/>
</dbReference>
<dbReference type="SUPFAM" id="SSF55186">
    <property type="entry name" value="ThrRS/AlaRS common domain"/>
    <property type="match status" value="1"/>
</dbReference>
<dbReference type="FunFam" id="3.30.54.20:FF:000005">
    <property type="entry name" value="Alanine--tRNA ligase"/>
    <property type="match status" value="1"/>
</dbReference>
<evidence type="ECO:0000256" key="1">
    <source>
        <dbReference type="ARBA" id="ARBA00008226"/>
    </source>
</evidence>
<evidence type="ECO:0000256" key="4">
    <source>
        <dbReference type="ARBA" id="ARBA00022598"/>
    </source>
</evidence>
<keyword evidence="11 12" id="KW-0030">Aminoacyl-tRNA synthetase</keyword>
<reference evidence="14 15" key="1">
    <citation type="journal article" date="2019" name="Int. J. Syst. Evol. Microbiol.">
        <title>Methanofervidicoccus abyssi gen. nov., sp. nov., a hydrogenotrophic methanogen, isolated from a hydrothermal vent chimney in the Mid-Cayman Spreading Center, the Caribbean Sea.</title>
        <authorList>
            <person name="Sakai S."/>
            <person name="Takaki Y."/>
            <person name="Miyazaki M."/>
            <person name="Ogawara M."/>
            <person name="Yanagawa K."/>
            <person name="Miyazaki J."/>
            <person name="Takai K."/>
        </authorList>
    </citation>
    <scope>NUCLEOTIDE SEQUENCE [LARGE SCALE GENOMIC DNA]</scope>
    <source>
        <strain evidence="14 15">HHB</strain>
    </source>
</reference>
<evidence type="ECO:0000256" key="2">
    <source>
        <dbReference type="ARBA" id="ARBA00022490"/>
    </source>
</evidence>
<dbReference type="PRINTS" id="PR00980">
    <property type="entry name" value="TRNASYNTHALA"/>
</dbReference>
<comment type="cofactor">
    <cofactor evidence="12">
        <name>Zn(2+)</name>
        <dbReference type="ChEBI" id="CHEBI:29105"/>
    </cofactor>
    <text evidence="12">Binds 1 zinc ion per subunit.</text>
</comment>
<keyword evidence="15" id="KW-1185">Reference proteome</keyword>
<dbReference type="Gene3D" id="3.30.930.10">
    <property type="entry name" value="Bira Bifunctional Protein, Domain 2"/>
    <property type="match status" value="1"/>
</dbReference>
<dbReference type="GO" id="GO:0002161">
    <property type="term" value="F:aminoacyl-tRNA deacylase activity"/>
    <property type="evidence" value="ECO:0007669"/>
    <property type="project" value="TreeGrafter"/>
</dbReference>
<protein>
    <recommendedName>
        <fullName evidence="12">Alanine--tRNA ligase</fullName>
        <ecNumber evidence="12">6.1.1.7</ecNumber>
    </recommendedName>
    <alternativeName>
        <fullName evidence="12">Alanyl-tRNA synthetase</fullName>
        <shortName evidence="12">AlaRS</shortName>
    </alternativeName>
</protein>
<evidence type="ECO:0000313" key="14">
    <source>
        <dbReference type="EMBL" id="GBF36171.1"/>
    </source>
</evidence>
<dbReference type="SUPFAM" id="SSF50447">
    <property type="entry name" value="Translation proteins"/>
    <property type="match status" value="1"/>
</dbReference>
<dbReference type="Gene3D" id="2.40.30.130">
    <property type="match status" value="1"/>
</dbReference>
<keyword evidence="6 12" id="KW-0547">Nucleotide-binding</keyword>
<dbReference type="Pfam" id="PF01411">
    <property type="entry name" value="tRNA-synt_2c"/>
    <property type="match status" value="1"/>
</dbReference>
<keyword evidence="2 12" id="KW-0963">Cytoplasm</keyword>
<keyword evidence="3 12" id="KW-0820">tRNA-binding</keyword>
<dbReference type="Pfam" id="PF07973">
    <property type="entry name" value="tRNA_SAD"/>
    <property type="match status" value="1"/>
</dbReference>
<dbReference type="HAMAP" id="MF_00036_A">
    <property type="entry name" value="Ala_tRNA_synth_A"/>
    <property type="match status" value="1"/>
</dbReference>
<feature type="domain" description="Alanyl-transfer RNA synthetases family profile" evidence="13">
    <location>
        <begin position="59"/>
        <end position="745"/>
    </location>
</feature>